<feature type="transmembrane region" description="Helical" evidence="1">
    <location>
        <begin position="60"/>
        <end position="82"/>
    </location>
</feature>
<dbReference type="AlphaFoldDB" id="A0A7H0HBT8"/>
<dbReference type="Proteomes" id="UP000516057">
    <property type="component" value="Chromosome"/>
</dbReference>
<keyword evidence="1" id="KW-0812">Transmembrane</keyword>
<evidence type="ECO:0008006" key="5">
    <source>
        <dbReference type="Google" id="ProtNLM"/>
    </source>
</evidence>
<protein>
    <recommendedName>
        <fullName evidence="5">DUF4040 domain-containing protein</fullName>
    </recommendedName>
</protein>
<feature type="transmembrane region" description="Helical" evidence="1">
    <location>
        <begin position="35"/>
        <end position="51"/>
    </location>
</feature>
<feature type="signal peptide" evidence="2">
    <location>
        <begin position="1"/>
        <end position="22"/>
    </location>
</feature>
<proteinExistence type="predicted"/>
<evidence type="ECO:0000256" key="2">
    <source>
        <dbReference type="SAM" id="SignalP"/>
    </source>
</evidence>
<reference evidence="3 4" key="1">
    <citation type="submission" date="2020-08" db="EMBL/GenBank/DDBJ databases">
        <title>Genome sequence of Acidovorax monticola KACC 19171T.</title>
        <authorList>
            <person name="Hyun D.-W."/>
            <person name="Bae J.-W."/>
        </authorList>
    </citation>
    <scope>NUCLEOTIDE SEQUENCE [LARGE SCALE GENOMIC DNA]</scope>
    <source>
        <strain evidence="3 4">KACC 19171</strain>
    </source>
</reference>
<dbReference type="EMBL" id="CP060790">
    <property type="protein sequence ID" value="QNP58004.1"/>
    <property type="molecule type" value="Genomic_DNA"/>
</dbReference>
<evidence type="ECO:0000313" key="3">
    <source>
        <dbReference type="EMBL" id="QNP58004.1"/>
    </source>
</evidence>
<keyword evidence="4" id="KW-1185">Reference proteome</keyword>
<dbReference type="KEGG" id="amon:H9L24_12875"/>
<keyword evidence="2" id="KW-0732">Signal</keyword>
<organism evidence="3 4">
    <name type="scientific">Paenacidovorax monticola</name>
    <dbReference type="NCBI Taxonomy" id="1926868"/>
    <lineage>
        <taxon>Bacteria</taxon>
        <taxon>Pseudomonadati</taxon>
        <taxon>Pseudomonadota</taxon>
        <taxon>Betaproteobacteria</taxon>
        <taxon>Burkholderiales</taxon>
        <taxon>Comamonadaceae</taxon>
        <taxon>Paenacidovorax</taxon>
    </lineage>
</organism>
<name>A0A7H0HBT8_9BURK</name>
<keyword evidence="1" id="KW-1133">Transmembrane helix</keyword>
<gene>
    <name evidence="3" type="ORF">H9L24_12875</name>
</gene>
<feature type="chain" id="PRO_5029017325" description="DUF4040 domain-containing protein" evidence="2">
    <location>
        <begin position="23"/>
        <end position="92"/>
    </location>
</feature>
<evidence type="ECO:0000256" key="1">
    <source>
        <dbReference type="SAM" id="Phobius"/>
    </source>
</evidence>
<evidence type="ECO:0000313" key="4">
    <source>
        <dbReference type="Proteomes" id="UP000516057"/>
    </source>
</evidence>
<dbReference type="RefSeq" id="WP_187734999.1">
    <property type="nucleotide sequence ID" value="NZ_CP060790.1"/>
</dbReference>
<sequence>MQTLLPCAAALALVLASLAAVSATERAASRLTGPLGWGLALLLALAAMWLLRQTLGPAEAVAVAVAGLMAAIPLLATLVGWHQRRGGSDGRP</sequence>
<accession>A0A7H0HBT8</accession>
<keyword evidence="1" id="KW-0472">Membrane</keyword>